<protein>
    <recommendedName>
        <fullName evidence="5">Exodeoxyribonuclease 7 large subunit</fullName>
        <ecNumber evidence="5">3.1.11.6</ecNumber>
    </recommendedName>
    <alternativeName>
        <fullName evidence="5">Exodeoxyribonuclease VII large subunit</fullName>
        <shortName evidence="5">Exonuclease VII large subunit</shortName>
    </alternativeName>
</protein>
<dbReference type="NCBIfam" id="TIGR00237">
    <property type="entry name" value="xseA"/>
    <property type="match status" value="1"/>
</dbReference>
<comment type="catalytic activity">
    <reaction evidence="5 6">
        <text>Exonucleolytic cleavage in either 5'- to 3'- or 3'- to 5'-direction to yield nucleoside 5'-phosphates.</text>
        <dbReference type="EC" id="3.1.11.6"/>
    </reaction>
</comment>
<dbReference type="PANTHER" id="PTHR30008:SF0">
    <property type="entry name" value="EXODEOXYRIBONUCLEASE 7 LARGE SUBUNIT"/>
    <property type="match status" value="1"/>
</dbReference>
<evidence type="ECO:0000256" key="6">
    <source>
        <dbReference type="RuleBase" id="RU004355"/>
    </source>
</evidence>
<dbReference type="GO" id="GO:0006308">
    <property type="term" value="P:DNA catabolic process"/>
    <property type="evidence" value="ECO:0007669"/>
    <property type="project" value="UniProtKB-UniRule"/>
</dbReference>
<feature type="region of interest" description="Disordered" evidence="7">
    <location>
        <begin position="1"/>
        <end position="21"/>
    </location>
</feature>
<dbReference type="CDD" id="cd04489">
    <property type="entry name" value="ExoVII_LU_OBF"/>
    <property type="match status" value="1"/>
</dbReference>
<comment type="similarity">
    <text evidence="5 6">Belongs to the XseA family.</text>
</comment>
<dbReference type="EC" id="3.1.11.6" evidence="5"/>
<evidence type="ECO:0000259" key="9">
    <source>
        <dbReference type="Pfam" id="PF13742"/>
    </source>
</evidence>
<sequence>MLSNKSALLSNQPSSLSGQPSATLTVSQLNRQVKQLLETQYPAIPVRGEISTLSRPASGHIYFTLKDANAQIRCAMFRSQLANNKYSPKQGDEVLVFGRLSLYEGRGDYQLIVTSMQPIGDGALQTAFFQLKERLAAEGLFDEVHKKPLPADIQRVGIVTSATGAALHDILTVLERRCPALEVILYPTQVQGNEAAATLVQAIECANARDEVDILIVGRGGGSLEDLWCFNTEPVVRAIFHSVLPIISAVGHEVDVSIADFVADIRAATPSQAAELVSPDQYELMQRFDQGEQRLLSAISRLIRIQGQLLVSLSKRLKNPAVTVQEGFATLSGLQVRLNRAIARPLLQHQQQLDGLQRRLGQVSPQLTIERDRRMLMQSEQRLQRALDGTLERKKGRFQQLIGKLNLLSPLATLERGYSITRDSQGTVIQQSHQVQVGGEIETLLKDGKIISIVERIL</sequence>
<keyword evidence="11" id="KW-1185">Reference proteome</keyword>
<dbReference type="GO" id="GO:0008855">
    <property type="term" value="F:exodeoxyribonuclease VII activity"/>
    <property type="evidence" value="ECO:0007669"/>
    <property type="project" value="UniProtKB-UniRule"/>
</dbReference>
<evidence type="ECO:0000256" key="7">
    <source>
        <dbReference type="SAM" id="MobiDB-lite"/>
    </source>
</evidence>
<comment type="subcellular location">
    <subcellularLocation>
        <location evidence="5 6">Cytoplasm</location>
    </subcellularLocation>
</comment>
<dbReference type="InterPro" id="IPR025824">
    <property type="entry name" value="OB-fold_nuc-bd_dom"/>
</dbReference>
<evidence type="ECO:0000256" key="4">
    <source>
        <dbReference type="ARBA" id="ARBA00022839"/>
    </source>
</evidence>
<gene>
    <name evidence="5" type="primary">xseA</name>
    <name evidence="10" type="ORF">REIFOR_02024</name>
</gene>
<dbReference type="GO" id="GO:0003676">
    <property type="term" value="F:nucleic acid binding"/>
    <property type="evidence" value="ECO:0007669"/>
    <property type="project" value="InterPro"/>
</dbReference>
<dbReference type="AlphaFoldDB" id="A0A2K8KSV5"/>
<evidence type="ECO:0000256" key="1">
    <source>
        <dbReference type="ARBA" id="ARBA00022490"/>
    </source>
</evidence>
<dbReference type="HAMAP" id="MF_00378">
    <property type="entry name" value="Exonuc_7_L"/>
    <property type="match status" value="1"/>
</dbReference>
<dbReference type="OrthoDB" id="9802795at2"/>
<dbReference type="PANTHER" id="PTHR30008">
    <property type="entry name" value="EXODEOXYRIBONUCLEASE 7 LARGE SUBUNIT"/>
    <property type="match status" value="1"/>
</dbReference>
<dbReference type="Pfam" id="PF13742">
    <property type="entry name" value="tRNA_anti_2"/>
    <property type="match status" value="1"/>
</dbReference>
<comment type="subunit">
    <text evidence="5">Heterooligomer composed of large and small subunits.</text>
</comment>
<evidence type="ECO:0000313" key="10">
    <source>
        <dbReference type="EMBL" id="ATX77159.1"/>
    </source>
</evidence>
<dbReference type="KEGG" id="rfo:REIFOR_02024"/>
<evidence type="ECO:0000256" key="3">
    <source>
        <dbReference type="ARBA" id="ARBA00022801"/>
    </source>
</evidence>
<proteinExistence type="inferred from homology"/>
<dbReference type="Pfam" id="PF02601">
    <property type="entry name" value="Exonuc_VII_L"/>
    <property type="match status" value="1"/>
</dbReference>
<accession>A0A2K8KSV5</accession>
<evidence type="ECO:0000256" key="2">
    <source>
        <dbReference type="ARBA" id="ARBA00022722"/>
    </source>
</evidence>
<keyword evidence="3 5" id="KW-0378">Hydrolase</keyword>
<dbReference type="GO" id="GO:0005737">
    <property type="term" value="C:cytoplasm"/>
    <property type="evidence" value="ECO:0007669"/>
    <property type="project" value="UniProtKB-SubCell"/>
</dbReference>
<dbReference type="RefSeq" id="WP_100257437.1">
    <property type="nucleotide sequence ID" value="NZ_CP011797.1"/>
</dbReference>
<organism evidence="10 11">
    <name type="scientific">Reinekea forsetii</name>
    <dbReference type="NCBI Taxonomy" id="1336806"/>
    <lineage>
        <taxon>Bacteria</taxon>
        <taxon>Pseudomonadati</taxon>
        <taxon>Pseudomonadota</taxon>
        <taxon>Gammaproteobacteria</taxon>
        <taxon>Oceanospirillales</taxon>
        <taxon>Saccharospirillaceae</taxon>
        <taxon>Reinekea</taxon>
    </lineage>
</organism>
<dbReference type="EMBL" id="CP011797">
    <property type="protein sequence ID" value="ATX77159.1"/>
    <property type="molecule type" value="Genomic_DNA"/>
</dbReference>
<keyword evidence="2 5" id="KW-0540">Nuclease</keyword>
<evidence type="ECO:0000259" key="8">
    <source>
        <dbReference type="Pfam" id="PF02601"/>
    </source>
</evidence>
<feature type="domain" description="OB-fold nucleic acid binding" evidence="9">
    <location>
        <begin position="24"/>
        <end position="117"/>
    </location>
</feature>
<feature type="domain" description="Exonuclease VII large subunit C-terminal" evidence="8">
    <location>
        <begin position="140"/>
        <end position="451"/>
    </location>
</feature>
<evidence type="ECO:0000256" key="5">
    <source>
        <dbReference type="HAMAP-Rule" id="MF_00378"/>
    </source>
</evidence>
<comment type="function">
    <text evidence="5">Bidirectionally degrades single-stranded DNA into large acid-insoluble oligonucleotides, which are then degraded further into small acid-soluble oligonucleotides.</text>
</comment>
<reference evidence="10 11" key="1">
    <citation type="journal article" date="2017" name="Environ. Microbiol.">
        <title>Genomic and physiological analyses of 'Reinekea forsetii' reveal a versatile opportunistic lifestyle during spring algae blooms.</title>
        <authorList>
            <person name="Avci B."/>
            <person name="Hahnke R.L."/>
            <person name="Chafee M."/>
            <person name="Fischer T."/>
            <person name="Gruber-Vodicka H."/>
            <person name="Tegetmeyer H.E."/>
            <person name="Harder J."/>
            <person name="Fuchs B.M."/>
            <person name="Amann R.I."/>
            <person name="Teeling H."/>
        </authorList>
    </citation>
    <scope>NUCLEOTIDE SEQUENCE [LARGE SCALE GENOMIC DNA]</scope>
    <source>
        <strain evidence="10 11">Hel1_31_D35</strain>
    </source>
</reference>
<dbReference type="InterPro" id="IPR003753">
    <property type="entry name" value="Exonuc_VII_L"/>
</dbReference>
<evidence type="ECO:0000313" key="11">
    <source>
        <dbReference type="Proteomes" id="UP000229757"/>
    </source>
</evidence>
<keyword evidence="1 5" id="KW-0963">Cytoplasm</keyword>
<dbReference type="GO" id="GO:0009318">
    <property type="term" value="C:exodeoxyribonuclease VII complex"/>
    <property type="evidence" value="ECO:0007669"/>
    <property type="project" value="UniProtKB-UniRule"/>
</dbReference>
<dbReference type="InterPro" id="IPR020579">
    <property type="entry name" value="Exonuc_VII_lsu_C"/>
</dbReference>
<name>A0A2K8KSV5_9GAMM</name>
<dbReference type="Proteomes" id="UP000229757">
    <property type="component" value="Chromosome"/>
</dbReference>
<keyword evidence="4 5" id="KW-0269">Exonuclease</keyword>